<proteinExistence type="predicted"/>
<accession>A0A1C5ACD7</accession>
<keyword evidence="2" id="KW-1185">Reference proteome</keyword>
<evidence type="ECO:0000313" key="1">
    <source>
        <dbReference type="EMBL" id="SCF42829.1"/>
    </source>
</evidence>
<name>A0A1C5ACD7_9ACTN</name>
<sequence length="87" mass="9861">MSSTQNDSWPTHYFGMLKAMVRRDSVHPDGNTCPDENPCARCAPLLDTIAYNRARTPRWVLALGETAGRATEAVYNVRDRLTRNRHS</sequence>
<dbReference type="AlphaFoldDB" id="A0A1C5ACD7"/>
<dbReference type="Proteomes" id="UP000183585">
    <property type="component" value="Unassembled WGS sequence"/>
</dbReference>
<dbReference type="EMBL" id="FMCT01000012">
    <property type="protein sequence ID" value="SCF42829.1"/>
    <property type="molecule type" value="Genomic_DNA"/>
</dbReference>
<evidence type="ECO:0000313" key="2">
    <source>
        <dbReference type="Proteomes" id="UP000183585"/>
    </source>
</evidence>
<reference evidence="2" key="1">
    <citation type="submission" date="2016-06" db="EMBL/GenBank/DDBJ databases">
        <authorList>
            <person name="Varghese N."/>
            <person name="Submissions Spin"/>
        </authorList>
    </citation>
    <scope>NUCLEOTIDE SEQUENCE [LARGE SCALE GENOMIC DNA]</scope>
    <source>
        <strain evidence="2">DSM 43168</strain>
    </source>
</reference>
<gene>
    <name evidence="1" type="ORF">GA0070563_112137</name>
</gene>
<protein>
    <submittedName>
        <fullName evidence="1">Uncharacterized protein</fullName>
    </submittedName>
</protein>
<organism evidence="1 2">
    <name type="scientific">Micromonospora carbonacea</name>
    <dbReference type="NCBI Taxonomy" id="47853"/>
    <lineage>
        <taxon>Bacteria</taxon>
        <taxon>Bacillati</taxon>
        <taxon>Actinomycetota</taxon>
        <taxon>Actinomycetes</taxon>
        <taxon>Micromonosporales</taxon>
        <taxon>Micromonosporaceae</taxon>
        <taxon>Micromonospora</taxon>
    </lineage>
</organism>